<evidence type="ECO:0000313" key="2">
    <source>
        <dbReference type="Proteomes" id="UP001285441"/>
    </source>
</evidence>
<sequence>MIEAGADLDKVFIEAPDQFLDLIASNCHTVNYALCEGLRPREISCVMALFSSLQCGSQEARVLAYQRPFERYHECTKTSFFNELTKFFTQLLKAGKSYINSRSSEGQTPATSVFTSVLDYNLPFITPDGFDKTIDYHHLLLQPYFENRPDVFEMLFSLGADPLALNKVGNTLFELALSCRDFASCFVIARHDKTANTRQTLAQYWSLDEFVGAFIDYLVPINGHWIGDRPPLVCQEGLKLFAHMGLTTSEEIASYPRLPKLILEAVKHDDDEVLDDSHQ</sequence>
<evidence type="ECO:0000313" key="1">
    <source>
        <dbReference type="EMBL" id="KAK3370666.1"/>
    </source>
</evidence>
<comment type="caution">
    <text evidence="1">The sequence shown here is derived from an EMBL/GenBank/DDBJ whole genome shotgun (WGS) entry which is preliminary data.</text>
</comment>
<dbReference type="Proteomes" id="UP001285441">
    <property type="component" value="Unassembled WGS sequence"/>
</dbReference>
<proteinExistence type="predicted"/>
<gene>
    <name evidence="1" type="ORF">B0H63DRAFT_528382</name>
</gene>
<evidence type="ECO:0008006" key="3">
    <source>
        <dbReference type="Google" id="ProtNLM"/>
    </source>
</evidence>
<dbReference type="AlphaFoldDB" id="A0AAE0K725"/>
<reference evidence="1" key="2">
    <citation type="submission" date="2023-06" db="EMBL/GenBank/DDBJ databases">
        <authorList>
            <consortium name="Lawrence Berkeley National Laboratory"/>
            <person name="Haridas S."/>
            <person name="Hensen N."/>
            <person name="Bonometti L."/>
            <person name="Westerberg I."/>
            <person name="Brannstrom I.O."/>
            <person name="Guillou S."/>
            <person name="Cros-Aarteil S."/>
            <person name="Calhoun S."/>
            <person name="Kuo A."/>
            <person name="Mondo S."/>
            <person name="Pangilinan J."/>
            <person name="Riley R."/>
            <person name="LaButti K."/>
            <person name="Andreopoulos B."/>
            <person name="Lipzen A."/>
            <person name="Chen C."/>
            <person name="Yanf M."/>
            <person name="Daum C."/>
            <person name="Ng V."/>
            <person name="Clum A."/>
            <person name="Steindorff A."/>
            <person name="Ohm R."/>
            <person name="Martin F."/>
            <person name="Silar P."/>
            <person name="Natvig D."/>
            <person name="Lalanne C."/>
            <person name="Gautier V."/>
            <person name="Ament-velasquez S.L."/>
            <person name="Kruys A."/>
            <person name="Hutchinson M.I."/>
            <person name="Powell A.J."/>
            <person name="Barry K."/>
            <person name="Miller A.N."/>
            <person name="Grigoriev I.V."/>
            <person name="Debuchy R."/>
            <person name="Gladieux P."/>
            <person name="Thoren M.H."/>
            <person name="Johannesson H."/>
        </authorList>
    </citation>
    <scope>NUCLEOTIDE SEQUENCE</scope>
    <source>
        <strain evidence="1">CBS 232.78</strain>
    </source>
</reference>
<dbReference type="EMBL" id="JAULSW010000009">
    <property type="protein sequence ID" value="KAK3370666.1"/>
    <property type="molecule type" value="Genomic_DNA"/>
</dbReference>
<reference evidence="1" key="1">
    <citation type="journal article" date="2023" name="Mol. Phylogenet. Evol.">
        <title>Genome-scale phylogeny and comparative genomics of the fungal order Sordariales.</title>
        <authorList>
            <person name="Hensen N."/>
            <person name="Bonometti L."/>
            <person name="Westerberg I."/>
            <person name="Brannstrom I.O."/>
            <person name="Guillou S."/>
            <person name="Cros-Aarteil S."/>
            <person name="Calhoun S."/>
            <person name="Haridas S."/>
            <person name="Kuo A."/>
            <person name="Mondo S."/>
            <person name="Pangilinan J."/>
            <person name="Riley R."/>
            <person name="LaButti K."/>
            <person name="Andreopoulos B."/>
            <person name="Lipzen A."/>
            <person name="Chen C."/>
            <person name="Yan M."/>
            <person name="Daum C."/>
            <person name="Ng V."/>
            <person name="Clum A."/>
            <person name="Steindorff A."/>
            <person name="Ohm R.A."/>
            <person name="Martin F."/>
            <person name="Silar P."/>
            <person name="Natvig D.O."/>
            <person name="Lalanne C."/>
            <person name="Gautier V."/>
            <person name="Ament-Velasquez S.L."/>
            <person name="Kruys A."/>
            <person name="Hutchinson M.I."/>
            <person name="Powell A.J."/>
            <person name="Barry K."/>
            <person name="Miller A.N."/>
            <person name="Grigoriev I.V."/>
            <person name="Debuchy R."/>
            <person name="Gladieux P."/>
            <person name="Hiltunen Thoren M."/>
            <person name="Johannesson H."/>
        </authorList>
    </citation>
    <scope>NUCLEOTIDE SEQUENCE</scope>
    <source>
        <strain evidence="1">CBS 232.78</strain>
    </source>
</reference>
<dbReference type="SUPFAM" id="SSF48403">
    <property type="entry name" value="Ankyrin repeat"/>
    <property type="match status" value="1"/>
</dbReference>
<organism evidence="1 2">
    <name type="scientific">Podospora didyma</name>
    <dbReference type="NCBI Taxonomy" id="330526"/>
    <lineage>
        <taxon>Eukaryota</taxon>
        <taxon>Fungi</taxon>
        <taxon>Dikarya</taxon>
        <taxon>Ascomycota</taxon>
        <taxon>Pezizomycotina</taxon>
        <taxon>Sordariomycetes</taxon>
        <taxon>Sordariomycetidae</taxon>
        <taxon>Sordariales</taxon>
        <taxon>Podosporaceae</taxon>
        <taxon>Podospora</taxon>
    </lineage>
</organism>
<dbReference type="Gene3D" id="1.25.40.20">
    <property type="entry name" value="Ankyrin repeat-containing domain"/>
    <property type="match status" value="1"/>
</dbReference>
<name>A0AAE0K725_9PEZI</name>
<dbReference type="InterPro" id="IPR036770">
    <property type="entry name" value="Ankyrin_rpt-contain_sf"/>
</dbReference>
<protein>
    <recommendedName>
        <fullName evidence="3">Ankyrin repeat protein</fullName>
    </recommendedName>
</protein>
<keyword evidence="2" id="KW-1185">Reference proteome</keyword>
<accession>A0AAE0K725</accession>